<sequence length="207" mass="23674">MLDKIKQLSGRQVQILGHEQAVKAAVLVPLLHQEGGLHILFEKRAAHLKRQPGDICFPGGRVEKGDAAPSQAALRETCEELGISKQDVAILAPLDVLVTHYHNHIYPFVGIIDERAVLRPDPNEVEEVFSVPMAYFLQTSPKRYDVTLKIEPPKDFPYELIVNGKNYKWRQSYIPEYFYLYDGHVIWGMTARILYHFVQLLKQEGIN</sequence>
<dbReference type="InterPro" id="IPR015797">
    <property type="entry name" value="NUDIX_hydrolase-like_dom_sf"/>
</dbReference>
<gene>
    <name evidence="8" type="ORF">HUR95_09310</name>
</gene>
<dbReference type="GO" id="GO:0046872">
    <property type="term" value="F:metal ion binding"/>
    <property type="evidence" value="ECO:0007669"/>
    <property type="project" value="UniProtKB-KW"/>
</dbReference>
<feature type="domain" description="Nudix hydrolase" evidence="7">
    <location>
        <begin position="21"/>
        <end position="152"/>
    </location>
</feature>
<dbReference type="Proteomes" id="UP000825179">
    <property type="component" value="Chromosome"/>
</dbReference>
<dbReference type="Gene3D" id="3.90.79.10">
    <property type="entry name" value="Nucleoside Triphosphate Pyrophosphohydrolase"/>
    <property type="match status" value="1"/>
</dbReference>
<reference evidence="8 9" key="1">
    <citation type="journal article" date="2020" name="Extremophiles">
        <title>Genomic analysis of Caldalkalibacillus thermarum TA2.A1 reveals aerobic alkaliphilic metabolism and evolutionary hallmarks linking alkaliphilic bacteria and plant life.</title>
        <authorList>
            <person name="de Jong S.I."/>
            <person name="van den Broek M.A."/>
            <person name="Merkel A.Y."/>
            <person name="de la Torre Cortes P."/>
            <person name="Kalamorz F."/>
            <person name="Cook G.M."/>
            <person name="van Loosdrecht M.C.M."/>
            <person name="McMillan D.G.G."/>
        </authorList>
    </citation>
    <scope>NUCLEOTIDE SEQUENCE [LARGE SCALE GENOMIC DNA]</scope>
    <source>
        <strain evidence="8 9">TA2.A1</strain>
    </source>
</reference>
<dbReference type="PROSITE" id="PS51462">
    <property type="entry name" value="NUDIX"/>
    <property type="match status" value="1"/>
</dbReference>
<dbReference type="SUPFAM" id="SSF55811">
    <property type="entry name" value="Nudix"/>
    <property type="match status" value="1"/>
</dbReference>
<comment type="cofactor">
    <cofactor evidence="1">
        <name>Mn(2+)</name>
        <dbReference type="ChEBI" id="CHEBI:29035"/>
    </cofactor>
</comment>
<dbReference type="InterPro" id="IPR045121">
    <property type="entry name" value="CoAse"/>
</dbReference>
<evidence type="ECO:0000259" key="7">
    <source>
        <dbReference type="PROSITE" id="PS51462"/>
    </source>
</evidence>
<dbReference type="KEGG" id="cthu:HUR95_09310"/>
<accession>A0A8X8L968</accession>
<keyword evidence="4" id="KW-0378">Hydrolase</keyword>
<evidence type="ECO:0000256" key="6">
    <source>
        <dbReference type="ARBA" id="ARBA00023211"/>
    </source>
</evidence>
<dbReference type="AlphaFoldDB" id="A0A8X8L968"/>
<keyword evidence="5" id="KW-0460">Magnesium</keyword>
<dbReference type="CDD" id="cd03426">
    <property type="entry name" value="NUDIX_CoAse_Nudt7"/>
    <property type="match status" value="1"/>
</dbReference>
<dbReference type="Pfam" id="PF00293">
    <property type="entry name" value="NUDIX"/>
    <property type="match status" value="1"/>
</dbReference>
<keyword evidence="6" id="KW-0464">Manganese</keyword>
<evidence type="ECO:0000313" key="9">
    <source>
        <dbReference type="Proteomes" id="UP000825179"/>
    </source>
</evidence>
<protein>
    <submittedName>
        <fullName evidence="8">CoA pyrophosphatase</fullName>
    </submittedName>
</protein>
<name>A0A8X8L968_CALTT</name>
<dbReference type="InterPro" id="IPR000086">
    <property type="entry name" value="NUDIX_hydrolase_dom"/>
</dbReference>
<proteinExistence type="predicted"/>
<dbReference type="PANTHER" id="PTHR12992:SF11">
    <property type="entry name" value="MITOCHONDRIAL COENZYME A DIPHOSPHATASE NUDT8"/>
    <property type="match status" value="1"/>
</dbReference>
<keyword evidence="3" id="KW-0479">Metal-binding</keyword>
<dbReference type="GO" id="GO:0010945">
    <property type="term" value="F:coenzyme A diphosphatase activity"/>
    <property type="evidence" value="ECO:0007669"/>
    <property type="project" value="InterPro"/>
</dbReference>
<evidence type="ECO:0000256" key="2">
    <source>
        <dbReference type="ARBA" id="ARBA00001946"/>
    </source>
</evidence>
<evidence type="ECO:0000256" key="5">
    <source>
        <dbReference type="ARBA" id="ARBA00022842"/>
    </source>
</evidence>
<keyword evidence="9" id="KW-1185">Reference proteome</keyword>
<organism evidence="8 9">
    <name type="scientific">Caldalkalibacillus thermarum (strain TA2.A1)</name>
    <dbReference type="NCBI Taxonomy" id="986075"/>
    <lineage>
        <taxon>Bacteria</taxon>
        <taxon>Bacillati</taxon>
        <taxon>Bacillota</taxon>
        <taxon>Bacilli</taxon>
        <taxon>Bacillales</taxon>
        <taxon>Bacillaceae</taxon>
        <taxon>Caldalkalibacillus</taxon>
    </lineage>
</organism>
<evidence type="ECO:0000256" key="3">
    <source>
        <dbReference type="ARBA" id="ARBA00022723"/>
    </source>
</evidence>
<dbReference type="PANTHER" id="PTHR12992">
    <property type="entry name" value="NUDIX HYDROLASE"/>
    <property type="match status" value="1"/>
</dbReference>
<evidence type="ECO:0000256" key="1">
    <source>
        <dbReference type="ARBA" id="ARBA00001936"/>
    </source>
</evidence>
<evidence type="ECO:0000313" key="8">
    <source>
        <dbReference type="EMBL" id="QZT35377.1"/>
    </source>
</evidence>
<comment type="cofactor">
    <cofactor evidence="2">
        <name>Mg(2+)</name>
        <dbReference type="ChEBI" id="CHEBI:18420"/>
    </cofactor>
</comment>
<dbReference type="EMBL" id="CP082237">
    <property type="protein sequence ID" value="QZT35377.1"/>
    <property type="molecule type" value="Genomic_DNA"/>
</dbReference>
<evidence type="ECO:0000256" key="4">
    <source>
        <dbReference type="ARBA" id="ARBA00022801"/>
    </source>
</evidence>